<dbReference type="GeneID" id="27332436"/>
<accession>A0A0D2B8N8</accession>
<proteinExistence type="predicted"/>
<dbReference type="PANTHER" id="PTHR38117:SF1">
    <property type="entry name" value="DUF3074 DOMAIN-CONTAINING PROTEIN"/>
    <property type="match status" value="1"/>
</dbReference>
<dbReference type="HOGENOM" id="CLU_1627066_0_0_1"/>
<keyword evidence="3" id="KW-1185">Reference proteome</keyword>
<dbReference type="Pfam" id="PF23155">
    <property type="entry name" value="DUF7053"/>
    <property type="match status" value="1"/>
</dbReference>
<sequence>MQSSRSFSFSRAVPGEVPMSKAIACLHEPSNFIGLSPYVISYHLAPSTEPSSTAVSKNYVISDRVNYLPFGLWTGQIDVPVTYTNQEDGVEVVKKPPVGITVLERWTLQPPTISNPQHPNVAELVLRAELHGNSVTLCMVEGIMKKSLESYIDGMVKVLQALE</sequence>
<dbReference type="EMBL" id="KN847495">
    <property type="protein sequence ID" value="KIW15308.1"/>
    <property type="molecule type" value="Genomic_DNA"/>
</dbReference>
<evidence type="ECO:0000313" key="3">
    <source>
        <dbReference type="Proteomes" id="UP000053328"/>
    </source>
</evidence>
<dbReference type="AlphaFoldDB" id="A0A0D2B8N8"/>
<dbReference type="PANTHER" id="PTHR38117">
    <property type="entry name" value="NACHT AND WD40 DOMAIN PROTEIN"/>
    <property type="match status" value="1"/>
</dbReference>
<organism evidence="2 3">
    <name type="scientific">Exophiala spinifera</name>
    <dbReference type="NCBI Taxonomy" id="91928"/>
    <lineage>
        <taxon>Eukaryota</taxon>
        <taxon>Fungi</taxon>
        <taxon>Dikarya</taxon>
        <taxon>Ascomycota</taxon>
        <taxon>Pezizomycotina</taxon>
        <taxon>Eurotiomycetes</taxon>
        <taxon>Chaetothyriomycetidae</taxon>
        <taxon>Chaetothyriales</taxon>
        <taxon>Herpotrichiellaceae</taxon>
        <taxon>Exophiala</taxon>
    </lineage>
</organism>
<reference evidence="2 3" key="1">
    <citation type="submission" date="2015-01" db="EMBL/GenBank/DDBJ databases">
        <title>The Genome Sequence of Exophiala spinifera CBS89968.</title>
        <authorList>
            <consortium name="The Broad Institute Genomics Platform"/>
            <person name="Cuomo C."/>
            <person name="de Hoog S."/>
            <person name="Gorbushina A."/>
            <person name="Stielow B."/>
            <person name="Teixiera M."/>
            <person name="Abouelleil A."/>
            <person name="Chapman S.B."/>
            <person name="Priest M."/>
            <person name="Young S.K."/>
            <person name="Wortman J."/>
            <person name="Nusbaum C."/>
            <person name="Birren B."/>
        </authorList>
    </citation>
    <scope>NUCLEOTIDE SEQUENCE [LARGE SCALE GENOMIC DNA]</scope>
    <source>
        <strain evidence="2 3">CBS 89968</strain>
    </source>
</reference>
<dbReference type="Proteomes" id="UP000053328">
    <property type="component" value="Unassembled WGS sequence"/>
</dbReference>
<dbReference type="RefSeq" id="XP_016235524.1">
    <property type="nucleotide sequence ID" value="XM_016379697.1"/>
</dbReference>
<feature type="domain" description="DUF7053" evidence="1">
    <location>
        <begin position="5"/>
        <end position="159"/>
    </location>
</feature>
<dbReference type="OrthoDB" id="3246050at2759"/>
<evidence type="ECO:0000313" key="2">
    <source>
        <dbReference type="EMBL" id="KIW15308.1"/>
    </source>
</evidence>
<name>A0A0D2B8N8_9EURO</name>
<dbReference type="VEuPathDB" id="FungiDB:PV08_05353"/>
<gene>
    <name evidence="2" type="ORF">PV08_05353</name>
</gene>
<evidence type="ECO:0000259" key="1">
    <source>
        <dbReference type="Pfam" id="PF23155"/>
    </source>
</evidence>
<protein>
    <recommendedName>
        <fullName evidence="1">DUF7053 domain-containing protein</fullName>
    </recommendedName>
</protein>
<dbReference type="InterPro" id="IPR055481">
    <property type="entry name" value="DUF7053"/>
</dbReference>